<evidence type="ECO:0000256" key="1">
    <source>
        <dbReference type="ARBA" id="ARBA00004141"/>
    </source>
</evidence>
<dbReference type="NCBIfam" id="TIGR03025">
    <property type="entry name" value="EPS_sugtrans"/>
    <property type="match status" value="1"/>
</dbReference>
<reference evidence="11" key="1">
    <citation type="submission" date="2015-01" db="EMBL/GenBank/DDBJ databases">
        <title>Draft genome sequence of Rhodococcus pyridinivorans strain KG-16, a hydrocarbon-degrading bacterium.</title>
        <authorList>
            <person name="Aggarwal R.K."/>
            <person name="Dawar C."/>
        </authorList>
    </citation>
    <scope>NUCLEOTIDE SEQUENCE [LARGE SCALE GENOMIC DNA]</scope>
    <source>
        <strain evidence="11">KG-16</strain>
    </source>
</reference>
<organism evidence="10 11">
    <name type="scientific">Rhodococcus pyridinivorans KG-16</name>
    <dbReference type="NCBI Taxonomy" id="1441730"/>
    <lineage>
        <taxon>Bacteria</taxon>
        <taxon>Bacillati</taxon>
        <taxon>Actinomycetota</taxon>
        <taxon>Actinomycetes</taxon>
        <taxon>Mycobacteriales</taxon>
        <taxon>Nocardiaceae</taxon>
        <taxon>Rhodococcus</taxon>
    </lineage>
</organism>
<feature type="transmembrane region" description="Helical" evidence="8">
    <location>
        <begin position="136"/>
        <end position="158"/>
    </location>
</feature>
<dbReference type="Pfam" id="PF02397">
    <property type="entry name" value="Bac_transf"/>
    <property type="match status" value="1"/>
</dbReference>
<feature type="transmembrane region" description="Helical" evidence="8">
    <location>
        <begin position="32"/>
        <end position="52"/>
    </location>
</feature>
<evidence type="ECO:0000313" key="10">
    <source>
        <dbReference type="EMBL" id="KSZ60273.1"/>
    </source>
</evidence>
<keyword evidence="5 8" id="KW-1133">Transmembrane helix</keyword>
<comment type="caution">
    <text evidence="10">The sequence shown here is derived from an EMBL/GenBank/DDBJ whole genome shotgun (WGS) entry which is preliminary data.</text>
</comment>
<feature type="domain" description="Bacterial sugar transferase" evidence="9">
    <location>
        <begin position="312"/>
        <end position="500"/>
    </location>
</feature>
<dbReference type="PANTHER" id="PTHR30576">
    <property type="entry name" value="COLANIC BIOSYNTHESIS UDP-GLUCOSE LIPID CARRIER TRANSFERASE"/>
    <property type="match status" value="1"/>
</dbReference>
<evidence type="ECO:0000256" key="7">
    <source>
        <dbReference type="SAM" id="MobiDB-lite"/>
    </source>
</evidence>
<evidence type="ECO:0000256" key="6">
    <source>
        <dbReference type="ARBA" id="ARBA00023136"/>
    </source>
</evidence>
<dbReference type="PANTHER" id="PTHR30576:SF10">
    <property type="entry name" value="SLL5057 PROTEIN"/>
    <property type="match status" value="1"/>
</dbReference>
<evidence type="ECO:0000256" key="4">
    <source>
        <dbReference type="ARBA" id="ARBA00022692"/>
    </source>
</evidence>
<comment type="subcellular location">
    <subcellularLocation>
        <location evidence="1">Membrane</location>
        <topology evidence="1">Multi-pass membrane protein</topology>
    </subcellularLocation>
</comment>
<dbReference type="RefSeq" id="WP_060650390.1">
    <property type="nucleotide sequence ID" value="NZ_AZXY01000001.1"/>
</dbReference>
<dbReference type="GO" id="GO:0016780">
    <property type="term" value="F:phosphotransferase activity, for other substituted phosphate groups"/>
    <property type="evidence" value="ECO:0007669"/>
    <property type="project" value="TreeGrafter"/>
</dbReference>
<accession>A0A0V9UQI3</accession>
<evidence type="ECO:0000256" key="2">
    <source>
        <dbReference type="ARBA" id="ARBA00006464"/>
    </source>
</evidence>
<keyword evidence="3 10" id="KW-0808">Transferase</keyword>
<feature type="transmembrane region" description="Helical" evidence="8">
    <location>
        <begin position="72"/>
        <end position="90"/>
    </location>
</feature>
<name>A0A0V9UQI3_9NOCA</name>
<dbReference type="PATRIC" id="fig|1441730.3.peg.437"/>
<evidence type="ECO:0000313" key="11">
    <source>
        <dbReference type="Proteomes" id="UP000053060"/>
    </source>
</evidence>
<feature type="transmembrane region" description="Helical" evidence="8">
    <location>
        <begin position="315"/>
        <end position="338"/>
    </location>
</feature>
<evidence type="ECO:0000256" key="3">
    <source>
        <dbReference type="ARBA" id="ARBA00022679"/>
    </source>
</evidence>
<evidence type="ECO:0000256" key="8">
    <source>
        <dbReference type="SAM" id="Phobius"/>
    </source>
</evidence>
<dbReference type="InterPro" id="IPR017475">
    <property type="entry name" value="EPS_sugar_tfrase"/>
</dbReference>
<feature type="transmembrane region" description="Helical" evidence="8">
    <location>
        <begin position="111"/>
        <end position="130"/>
    </location>
</feature>
<feature type="region of interest" description="Disordered" evidence="7">
    <location>
        <begin position="1"/>
        <end position="25"/>
    </location>
</feature>
<comment type="similarity">
    <text evidence="2">Belongs to the bacterial sugar transferase family.</text>
</comment>
<reference evidence="10 11" key="2">
    <citation type="journal article" date="2016" name="Genome Announc.">
        <title>Draft Genome Sequence of a Versatile Hydrocarbon-Degrading Bacterium, Rhodococcus pyridinivorans Strain KG-16, Collected from Oil Fields in India.</title>
        <authorList>
            <person name="Aggarwal R.K."/>
            <person name="Dawar C."/>
            <person name="Phanindranath R."/>
            <person name="Mutnuri L."/>
            <person name="Dayal A.M."/>
        </authorList>
    </citation>
    <scope>NUCLEOTIDE SEQUENCE [LARGE SCALE GENOMIC DNA]</scope>
    <source>
        <strain evidence="10 11">KG-16</strain>
    </source>
</reference>
<protein>
    <submittedName>
        <fullName evidence="10">Polyprenyl glycosylphosphotransferase</fullName>
    </submittedName>
</protein>
<sequence>MGIGPELARRSAPTHDTSDGHRSVPRRQWQRTYLRSLAITDTTIVVTTVVLAQGAGTMIGGPVDPGSSVPQGLASAIVVAGLWLAILALNGTRKKPIVGSGEEEYRLVTRATLQTFGLLAIASFLVDSFATDLDTIRVYLLLAMPVGLVVLPLGRRWCRRSIERRRVRGEFRTSVLVVGSEHAVDAMVGSFVRDTSAGYRVVGVCTTGYTGESERTTTVAGQEIPVLGAETDVINAVKLSGADTVAIAAGTHWGNGDIGELAWELEPYRVDLVVAPGVTDIALPRLSMHPVGGLPFVHVEEPQYRGSHRLAKTTFDLACAVLALTVAAPGMLVVATLIKLQDGGPVFYRQERVGLGGNVFRMWKFRSMVVDADRMVDAVRTRTGQDDATFYKSARDPRITPVGRFIRRTSIDELPQLFNVLARDMSLVGPRPLAVGEGEKIPGFVPRRILVRPGMTGLWQVSGRSDLSEADRIRLDLFYVANWSMVQDLLIVVKTVRAVLAGDGAY</sequence>
<keyword evidence="4 8" id="KW-0812">Transmembrane</keyword>
<keyword evidence="6 8" id="KW-0472">Membrane</keyword>
<proteinExistence type="inferred from homology"/>
<dbReference type="AlphaFoldDB" id="A0A0V9UQI3"/>
<gene>
    <name evidence="10" type="ORF">Z045_02080</name>
</gene>
<evidence type="ECO:0000259" key="9">
    <source>
        <dbReference type="Pfam" id="PF02397"/>
    </source>
</evidence>
<dbReference type="InterPro" id="IPR003362">
    <property type="entry name" value="Bact_transf"/>
</dbReference>
<dbReference type="GO" id="GO:0016020">
    <property type="term" value="C:membrane"/>
    <property type="evidence" value="ECO:0007669"/>
    <property type="project" value="UniProtKB-SubCell"/>
</dbReference>
<dbReference type="EMBL" id="AZXY01000001">
    <property type="protein sequence ID" value="KSZ60273.1"/>
    <property type="molecule type" value="Genomic_DNA"/>
</dbReference>
<dbReference type="Proteomes" id="UP000053060">
    <property type="component" value="Unassembled WGS sequence"/>
</dbReference>
<evidence type="ECO:0000256" key="5">
    <source>
        <dbReference type="ARBA" id="ARBA00022989"/>
    </source>
</evidence>